<dbReference type="Proteomes" id="UP000054359">
    <property type="component" value="Unassembled WGS sequence"/>
</dbReference>
<gene>
    <name evidence="1" type="ORF">X975_26831</name>
</gene>
<name>A0A087TSZ7_STEMI</name>
<organism evidence="1 2">
    <name type="scientific">Stegodyphus mimosarum</name>
    <name type="common">African social velvet spider</name>
    <dbReference type="NCBI Taxonomy" id="407821"/>
    <lineage>
        <taxon>Eukaryota</taxon>
        <taxon>Metazoa</taxon>
        <taxon>Ecdysozoa</taxon>
        <taxon>Arthropoda</taxon>
        <taxon>Chelicerata</taxon>
        <taxon>Arachnida</taxon>
        <taxon>Araneae</taxon>
        <taxon>Araneomorphae</taxon>
        <taxon>Entelegynae</taxon>
        <taxon>Eresoidea</taxon>
        <taxon>Eresidae</taxon>
        <taxon>Stegodyphus</taxon>
    </lineage>
</organism>
<reference evidence="1 2" key="1">
    <citation type="submission" date="2013-11" db="EMBL/GenBank/DDBJ databases">
        <title>Genome sequencing of Stegodyphus mimosarum.</title>
        <authorList>
            <person name="Bechsgaard J."/>
        </authorList>
    </citation>
    <scope>NUCLEOTIDE SEQUENCE [LARGE SCALE GENOMIC DNA]</scope>
</reference>
<evidence type="ECO:0000313" key="1">
    <source>
        <dbReference type="EMBL" id="KFM68236.1"/>
    </source>
</evidence>
<feature type="non-terminal residue" evidence="1">
    <location>
        <position position="57"/>
    </location>
</feature>
<proteinExistence type="predicted"/>
<dbReference type="AlphaFoldDB" id="A0A087TSZ7"/>
<evidence type="ECO:0000313" key="2">
    <source>
        <dbReference type="Proteomes" id="UP000054359"/>
    </source>
</evidence>
<dbReference type="EMBL" id="KK116612">
    <property type="protein sequence ID" value="KFM68236.1"/>
    <property type="molecule type" value="Genomic_DNA"/>
</dbReference>
<sequence>MENNSLYILHNLSLGSNAAGTVSGRFPLMLTFGNRGDCSHSQLSNFSLSLIPESKCR</sequence>
<protein>
    <submittedName>
        <fullName evidence="1">Uncharacterized protein</fullName>
    </submittedName>
</protein>
<keyword evidence="2" id="KW-1185">Reference proteome</keyword>
<accession>A0A087TSZ7</accession>